<evidence type="ECO:0000256" key="7">
    <source>
        <dbReference type="RuleBase" id="RU363032"/>
    </source>
</evidence>
<dbReference type="PANTHER" id="PTHR43163:SF2">
    <property type="entry name" value="ABC TRANSPORTER PERMEASE PROTEIN"/>
    <property type="match status" value="1"/>
</dbReference>
<evidence type="ECO:0000256" key="3">
    <source>
        <dbReference type="ARBA" id="ARBA00022475"/>
    </source>
</evidence>
<gene>
    <name evidence="9" type="ORF">ACMU_08160</name>
</gene>
<feature type="transmembrane region" description="Helical" evidence="7">
    <location>
        <begin position="180"/>
        <end position="201"/>
    </location>
</feature>
<dbReference type="OrthoDB" id="9807402at2"/>
<dbReference type="CDD" id="cd06261">
    <property type="entry name" value="TM_PBP2"/>
    <property type="match status" value="1"/>
</dbReference>
<comment type="subcellular location">
    <subcellularLocation>
        <location evidence="1 7">Cell membrane</location>
        <topology evidence="1 7">Multi-pass membrane protein</topology>
    </subcellularLocation>
</comment>
<evidence type="ECO:0000259" key="8">
    <source>
        <dbReference type="PROSITE" id="PS50928"/>
    </source>
</evidence>
<dbReference type="Pfam" id="PF00528">
    <property type="entry name" value="BPD_transp_1"/>
    <property type="match status" value="1"/>
</dbReference>
<keyword evidence="3" id="KW-1003">Cell membrane</keyword>
<comment type="caution">
    <text evidence="9">The sequence shown here is derived from an EMBL/GenBank/DDBJ whole genome shotgun (WGS) entry which is preliminary data.</text>
</comment>
<feature type="transmembrane region" description="Helical" evidence="7">
    <location>
        <begin position="288"/>
        <end position="314"/>
    </location>
</feature>
<dbReference type="PROSITE" id="PS50928">
    <property type="entry name" value="ABC_TM1"/>
    <property type="match status" value="1"/>
</dbReference>
<feature type="transmembrane region" description="Helical" evidence="7">
    <location>
        <begin position="244"/>
        <end position="268"/>
    </location>
</feature>
<dbReference type="EMBL" id="JFKE01000002">
    <property type="protein sequence ID" value="KAJ56901.1"/>
    <property type="molecule type" value="Genomic_DNA"/>
</dbReference>
<evidence type="ECO:0000256" key="6">
    <source>
        <dbReference type="ARBA" id="ARBA00023136"/>
    </source>
</evidence>
<feature type="domain" description="ABC transmembrane type-1" evidence="8">
    <location>
        <begin position="94"/>
        <end position="311"/>
    </location>
</feature>
<keyword evidence="4 7" id="KW-0812">Transmembrane</keyword>
<dbReference type="GO" id="GO:0055085">
    <property type="term" value="P:transmembrane transport"/>
    <property type="evidence" value="ECO:0007669"/>
    <property type="project" value="InterPro"/>
</dbReference>
<feature type="transmembrane region" description="Helical" evidence="7">
    <location>
        <begin position="100"/>
        <end position="121"/>
    </location>
</feature>
<name>A0A037ZKH8_9RHOB</name>
<proteinExistence type="inferred from homology"/>
<dbReference type="RefSeq" id="WP_035257333.1">
    <property type="nucleotide sequence ID" value="NZ_JFKE01000002.1"/>
</dbReference>
<sequence length="325" mass="36171">MIGFVLRRLAQSVFVMLAVSLLAFAMFHYVGDPVEVMVGQETSIEDRERLREQLGLNDPVLTQYARFLGDLVTGNFGFSYRTRQPIGEMILSRMPATLELGFVSLLISLIIGIPAGIFTALRSGGLAAQTILVTTLVGISIPTFVIGLFLIYLFGVQLGWLPTYGRGDVVEIGWWKTSFASWSGLRALILPAITLGVYQLTLTMRLVRSEMQDVMNTDFIKFAIARGIDYRSVHYRHALRNSMVPVITIIGLQFGGIIAFSIVTESVFQWPGMGLLFLDSIRFVDIPVLSVYLVLIALIFVVINLIVDILYFVIDPRVRLKPEAG</sequence>
<comment type="similarity">
    <text evidence="7">Belongs to the binding-protein-dependent transport system permease family.</text>
</comment>
<dbReference type="SUPFAM" id="SSF161098">
    <property type="entry name" value="MetI-like"/>
    <property type="match status" value="1"/>
</dbReference>
<evidence type="ECO:0000256" key="2">
    <source>
        <dbReference type="ARBA" id="ARBA00022448"/>
    </source>
</evidence>
<dbReference type="Proteomes" id="UP000026249">
    <property type="component" value="Unassembled WGS sequence"/>
</dbReference>
<evidence type="ECO:0000313" key="9">
    <source>
        <dbReference type="EMBL" id="KAJ56901.1"/>
    </source>
</evidence>
<dbReference type="InterPro" id="IPR035906">
    <property type="entry name" value="MetI-like_sf"/>
</dbReference>
<evidence type="ECO:0000256" key="4">
    <source>
        <dbReference type="ARBA" id="ARBA00022692"/>
    </source>
</evidence>
<dbReference type="InterPro" id="IPR000515">
    <property type="entry name" value="MetI-like"/>
</dbReference>
<keyword evidence="6 7" id="KW-0472">Membrane</keyword>
<protein>
    <submittedName>
        <fullName evidence="9">ABC transporter permease</fullName>
    </submittedName>
</protein>
<dbReference type="STRING" id="1454373.ACMU_08160"/>
<organism evidence="9 10">
    <name type="scientific">Actibacterium mucosum KCTC 23349</name>
    <dbReference type="NCBI Taxonomy" id="1454373"/>
    <lineage>
        <taxon>Bacteria</taxon>
        <taxon>Pseudomonadati</taxon>
        <taxon>Pseudomonadota</taxon>
        <taxon>Alphaproteobacteria</taxon>
        <taxon>Rhodobacterales</taxon>
        <taxon>Roseobacteraceae</taxon>
        <taxon>Actibacterium</taxon>
    </lineage>
</organism>
<evidence type="ECO:0000256" key="1">
    <source>
        <dbReference type="ARBA" id="ARBA00004651"/>
    </source>
</evidence>
<feature type="transmembrane region" description="Helical" evidence="7">
    <location>
        <begin position="133"/>
        <end position="160"/>
    </location>
</feature>
<evidence type="ECO:0000313" key="10">
    <source>
        <dbReference type="Proteomes" id="UP000026249"/>
    </source>
</evidence>
<reference evidence="9 10" key="1">
    <citation type="submission" date="2014-03" db="EMBL/GenBank/DDBJ databases">
        <title>Draft Genome Sequence of Actibacterium mucosum KCTC 23349, a Marine Alphaproteobacterium with Complex Ionic Requirements Isolated from Mediterranean Seawater at Malvarrosa Beach, Valencia, Spain.</title>
        <authorList>
            <person name="Arahal D.R."/>
            <person name="Shao Z."/>
            <person name="Lai Q."/>
            <person name="Pujalte M.J."/>
        </authorList>
    </citation>
    <scope>NUCLEOTIDE SEQUENCE [LARGE SCALE GENOMIC DNA]</scope>
    <source>
        <strain evidence="9 10">KCTC 23349</strain>
    </source>
</reference>
<evidence type="ECO:0000256" key="5">
    <source>
        <dbReference type="ARBA" id="ARBA00022989"/>
    </source>
</evidence>
<keyword evidence="10" id="KW-1185">Reference proteome</keyword>
<dbReference type="PANTHER" id="PTHR43163">
    <property type="entry name" value="DIPEPTIDE TRANSPORT SYSTEM PERMEASE PROTEIN DPPB-RELATED"/>
    <property type="match status" value="1"/>
</dbReference>
<dbReference type="Gene3D" id="1.10.3720.10">
    <property type="entry name" value="MetI-like"/>
    <property type="match status" value="1"/>
</dbReference>
<keyword evidence="2 7" id="KW-0813">Transport</keyword>
<keyword evidence="5 7" id="KW-1133">Transmembrane helix</keyword>
<accession>A0A037ZKH8</accession>
<dbReference type="Pfam" id="PF19300">
    <property type="entry name" value="BPD_transp_1_N"/>
    <property type="match status" value="1"/>
</dbReference>
<feature type="transmembrane region" description="Helical" evidence="7">
    <location>
        <begin position="12"/>
        <end position="30"/>
    </location>
</feature>
<dbReference type="GO" id="GO:0005886">
    <property type="term" value="C:plasma membrane"/>
    <property type="evidence" value="ECO:0007669"/>
    <property type="project" value="UniProtKB-SubCell"/>
</dbReference>
<dbReference type="AlphaFoldDB" id="A0A037ZKH8"/>
<dbReference type="InterPro" id="IPR045621">
    <property type="entry name" value="BPD_transp_1_N"/>
</dbReference>